<dbReference type="AlphaFoldDB" id="A0A8T2QFV1"/>
<comment type="caution">
    <text evidence="2">The sequence shown here is derived from an EMBL/GenBank/DDBJ whole genome shotgun (WGS) entry which is preliminary data.</text>
</comment>
<name>A0A8T2QFV1_CERRI</name>
<proteinExistence type="predicted"/>
<evidence type="ECO:0000313" key="3">
    <source>
        <dbReference type="Proteomes" id="UP000825935"/>
    </source>
</evidence>
<dbReference type="SMART" id="SM00564">
    <property type="entry name" value="PQQ"/>
    <property type="match status" value="5"/>
</dbReference>
<dbReference type="InterPro" id="IPR011047">
    <property type="entry name" value="Quinoprotein_ADH-like_sf"/>
</dbReference>
<evidence type="ECO:0000313" key="2">
    <source>
        <dbReference type="EMBL" id="KAH7282982.1"/>
    </source>
</evidence>
<keyword evidence="1" id="KW-0812">Transmembrane</keyword>
<sequence length="731" mass="81406">MQRSRRNFYCQCFGIGFYVVIILLIKLRTIFCDPQLSEPTIGSDQLIYACANKEVLAFQGNGTIAWRAGMNQTCQTRVAPVIDYDGRVYVAADRTVVVITPPSSTATNASAADFFSTVPTESLKAIGNFSSVTGLAVTLWSSVLYVNTGTGLHAFMFDGTPLWSTIVQFNNSAMTSPQSMGPCAYNTTNCTLLPYLAVDQCDGSIYVARKDGWLFSYSTWQPFMRWRYALSVDVPLSVKIMAGNNGRIYAAIAEYDTVYALSSSLGTLVWQVKVGPLSEASCIPTVDLLGFVSVGSLDGFIYVISPDGILVDKYLAADSLSLVSILVAPILDCSKQAIYVSQTKVQSKIITKEADGTKGLGITEFLGMNIYLFRPSSGQVLWHTLYPVKQVPWTDLFPTSLFARDLSAYDADVNWVIALAAVANLSTKSFCDTDWNVYNKSCSQFLFTVSKMQHPGNNKALLVLVVTVMVVFFLLSLLSILMYCCWKRKLTIHGQRLCQLWKQERFQHPQGLLLRRRKIYQQNIEQLQEELETKPRSSKILDQLRVSLEGLQYIERYLALLPSETLQDDHDQFHQSRLSVEDTVGISIPVQARKGSFWRSWIDSASCTLFGAPEDEDFTEELHILSQYDNAQFSTALCPSVSRQMNPQRQLQSLDSQRLTRSGSILSDCDSKRQYSIIVPGGEVSEEYSNPLYKQSPQPLPVKPSVKIVSFSSVNEVFGEKSDSLGHTSDA</sequence>
<organism evidence="2 3">
    <name type="scientific">Ceratopteris richardii</name>
    <name type="common">Triangle waterfern</name>
    <dbReference type="NCBI Taxonomy" id="49495"/>
    <lineage>
        <taxon>Eukaryota</taxon>
        <taxon>Viridiplantae</taxon>
        <taxon>Streptophyta</taxon>
        <taxon>Embryophyta</taxon>
        <taxon>Tracheophyta</taxon>
        <taxon>Polypodiopsida</taxon>
        <taxon>Polypodiidae</taxon>
        <taxon>Polypodiales</taxon>
        <taxon>Pteridineae</taxon>
        <taxon>Pteridaceae</taxon>
        <taxon>Parkerioideae</taxon>
        <taxon>Ceratopteris</taxon>
    </lineage>
</organism>
<dbReference type="EMBL" id="CM035440">
    <property type="protein sequence ID" value="KAH7282982.1"/>
    <property type="molecule type" value="Genomic_DNA"/>
</dbReference>
<reference evidence="2" key="1">
    <citation type="submission" date="2021-08" db="EMBL/GenBank/DDBJ databases">
        <title>WGS assembly of Ceratopteris richardii.</title>
        <authorList>
            <person name="Marchant D.B."/>
            <person name="Chen G."/>
            <person name="Jenkins J."/>
            <person name="Shu S."/>
            <person name="Leebens-Mack J."/>
            <person name="Grimwood J."/>
            <person name="Schmutz J."/>
            <person name="Soltis P."/>
            <person name="Soltis D."/>
            <person name="Chen Z.-H."/>
        </authorList>
    </citation>
    <scope>NUCLEOTIDE SEQUENCE</scope>
    <source>
        <strain evidence="2">Whitten #5841</strain>
        <tissue evidence="2">Leaf</tissue>
    </source>
</reference>
<dbReference type="PANTHER" id="PTHR37253:SF1">
    <property type="entry name" value="PROTEIN GAMETE EXPRESSED 3"/>
    <property type="match status" value="1"/>
</dbReference>
<dbReference type="OrthoDB" id="19653at2759"/>
<feature type="transmembrane region" description="Helical" evidence="1">
    <location>
        <begin position="460"/>
        <end position="486"/>
    </location>
</feature>
<dbReference type="Gene3D" id="2.130.10.10">
    <property type="entry name" value="YVTN repeat-like/Quinoprotein amine dehydrogenase"/>
    <property type="match status" value="1"/>
</dbReference>
<accession>A0A8T2QFV1</accession>
<dbReference type="OMA" id="ISWQQTI"/>
<keyword evidence="1" id="KW-0472">Membrane</keyword>
<dbReference type="InterPro" id="IPR018391">
    <property type="entry name" value="PQQ_b-propeller_rpt"/>
</dbReference>
<protein>
    <submittedName>
        <fullName evidence="2">Uncharacterized protein</fullName>
    </submittedName>
</protein>
<gene>
    <name evidence="2" type="ORF">KP509_35G054900</name>
</gene>
<evidence type="ECO:0000256" key="1">
    <source>
        <dbReference type="SAM" id="Phobius"/>
    </source>
</evidence>
<dbReference type="InterPro" id="IPR045301">
    <property type="entry name" value="GEX3-like"/>
</dbReference>
<keyword evidence="3" id="KW-1185">Reference proteome</keyword>
<dbReference type="Proteomes" id="UP000825935">
    <property type="component" value="Chromosome 35"/>
</dbReference>
<dbReference type="PANTHER" id="PTHR37253">
    <property type="entry name" value="PROTEIN GAMETE EXPRESSED 3"/>
    <property type="match status" value="1"/>
</dbReference>
<keyword evidence="1" id="KW-1133">Transmembrane helix</keyword>
<feature type="transmembrane region" description="Helical" evidence="1">
    <location>
        <begin position="12"/>
        <end position="31"/>
    </location>
</feature>
<dbReference type="SUPFAM" id="SSF50998">
    <property type="entry name" value="Quinoprotein alcohol dehydrogenase-like"/>
    <property type="match status" value="1"/>
</dbReference>
<dbReference type="InterPro" id="IPR015943">
    <property type="entry name" value="WD40/YVTN_repeat-like_dom_sf"/>
</dbReference>